<protein>
    <submittedName>
        <fullName evidence="2">Uncharacterized protein</fullName>
    </submittedName>
</protein>
<dbReference type="AlphaFoldDB" id="A0AAD4SY35"/>
<reference evidence="2" key="1">
    <citation type="submission" date="2022-04" db="EMBL/GenBank/DDBJ databases">
        <title>A functionally conserved STORR gene fusion in Papaver species that diverged 16.8 million years ago.</title>
        <authorList>
            <person name="Catania T."/>
        </authorList>
    </citation>
    <scope>NUCLEOTIDE SEQUENCE</scope>
    <source>
        <strain evidence="2">S-188037</strain>
    </source>
</reference>
<feature type="compositionally biased region" description="Low complexity" evidence="1">
    <location>
        <begin position="55"/>
        <end position="64"/>
    </location>
</feature>
<keyword evidence="3" id="KW-1185">Reference proteome</keyword>
<proteinExistence type="predicted"/>
<gene>
    <name evidence="2" type="ORF">MKW98_028136</name>
</gene>
<comment type="caution">
    <text evidence="2">The sequence shown here is derived from an EMBL/GenBank/DDBJ whole genome shotgun (WGS) entry which is preliminary data.</text>
</comment>
<evidence type="ECO:0000256" key="1">
    <source>
        <dbReference type="SAM" id="MobiDB-lite"/>
    </source>
</evidence>
<feature type="non-terminal residue" evidence="2">
    <location>
        <position position="64"/>
    </location>
</feature>
<evidence type="ECO:0000313" key="3">
    <source>
        <dbReference type="Proteomes" id="UP001202328"/>
    </source>
</evidence>
<feature type="region of interest" description="Disordered" evidence="1">
    <location>
        <begin position="24"/>
        <end position="64"/>
    </location>
</feature>
<evidence type="ECO:0000313" key="2">
    <source>
        <dbReference type="EMBL" id="KAI3926000.1"/>
    </source>
</evidence>
<accession>A0AAD4SY35</accession>
<feature type="non-terminal residue" evidence="2">
    <location>
        <position position="1"/>
    </location>
</feature>
<dbReference type="EMBL" id="JAJJMB010008071">
    <property type="protein sequence ID" value="KAI3926000.1"/>
    <property type="molecule type" value="Genomic_DNA"/>
</dbReference>
<organism evidence="2 3">
    <name type="scientific">Papaver atlanticum</name>
    <dbReference type="NCBI Taxonomy" id="357466"/>
    <lineage>
        <taxon>Eukaryota</taxon>
        <taxon>Viridiplantae</taxon>
        <taxon>Streptophyta</taxon>
        <taxon>Embryophyta</taxon>
        <taxon>Tracheophyta</taxon>
        <taxon>Spermatophyta</taxon>
        <taxon>Magnoliopsida</taxon>
        <taxon>Ranunculales</taxon>
        <taxon>Papaveraceae</taxon>
        <taxon>Papaveroideae</taxon>
        <taxon>Papaver</taxon>
    </lineage>
</organism>
<sequence length="64" mass="7479">VHPEYKQWRTRSLPQYDELAMIFGDSRATGKQSRFRDDNNQGNHEGDEDGDDNTQDQNDNMYGN</sequence>
<dbReference type="Proteomes" id="UP001202328">
    <property type="component" value="Unassembled WGS sequence"/>
</dbReference>
<name>A0AAD4SY35_9MAGN</name>